<feature type="region of interest" description="Disordered" evidence="1">
    <location>
        <begin position="198"/>
        <end position="220"/>
    </location>
</feature>
<dbReference type="RefSeq" id="WP_268881001.1">
    <property type="nucleotide sequence ID" value="NZ_CP114029.1"/>
</dbReference>
<proteinExistence type="predicted"/>
<organism evidence="2 3">
    <name type="scientific">Jiella pelagia</name>
    <dbReference type="NCBI Taxonomy" id="2986949"/>
    <lineage>
        <taxon>Bacteria</taxon>
        <taxon>Pseudomonadati</taxon>
        <taxon>Pseudomonadota</taxon>
        <taxon>Alphaproteobacteria</taxon>
        <taxon>Hyphomicrobiales</taxon>
        <taxon>Aurantimonadaceae</taxon>
        <taxon>Jiella</taxon>
    </lineage>
</organism>
<keyword evidence="3" id="KW-1185">Reference proteome</keyword>
<feature type="compositionally biased region" description="Basic residues" evidence="1">
    <location>
        <begin position="209"/>
        <end position="220"/>
    </location>
</feature>
<dbReference type="Proteomes" id="UP001164020">
    <property type="component" value="Chromosome"/>
</dbReference>
<sequence length="220" mass="23008">MTTSISSRRSVRTPWISLGGAVELGADLSGAFADRVDAAVGGKIEGQEPLVEGLGETAGPLRQQGVEAGNAVAEERAKVVGASLEGFVGRADDAIAQTGQVGIALVEGADDLPGAIGQALSEGGRAVGESGRDAIGRHFDGIGTVLDRRDQRRSAFAESLLDHLDTMVETTQHLGVVLRKQMLDPGRPLAEARFRCSSGSGLRCPRAARGGRRSRRRYPP</sequence>
<protein>
    <submittedName>
        <fullName evidence="2">Uncharacterized protein</fullName>
    </submittedName>
</protein>
<dbReference type="EMBL" id="CP114029">
    <property type="protein sequence ID" value="WAP68579.1"/>
    <property type="molecule type" value="Genomic_DNA"/>
</dbReference>
<evidence type="ECO:0000256" key="1">
    <source>
        <dbReference type="SAM" id="MobiDB-lite"/>
    </source>
</evidence>
<gene>
    <name evidence="2" type="ORF">OH818_25400</name>
</gene>
<name>A0ABY7BXL8_9HYPH</name>
<accession>A0ABY7BXL8</accession>
<reference evidence="2" key="1">
    <citation type="submission" date="2022-12" db="EMBL/GenBank/DDBJ databases">
        <title>Jiella pelagia sp. nov., isolated from phosphonate enriched culture of Northwest Pacific surface seawater.</title>
        <authorList>
            <person name="Shin D.Y."/>
            <person name="Hwang C.Y."/>
        </authorList>
    </citation>
    <scope>NUCLEOTIDE SEQUENCE</scope>
    <source>
        <strain evidence="2">HL-NP1</strain>
    </source>
</reference>
<evidence type="ECO:0000313" key="3">
    <source>
        <dbReference type="Proteomes" id="UP001164020"/>
    </source>
</evidence>
<evidence type="ECO:0000313" key="2">
    <source>
        <dbReference type="EMBL" id="WAP68579.1"/>
    </source>
</evidence>